<keyword evidence="1" id="KW-1133">Transmembrane helix</keyword>
<evidence type="ECO:0000313" key="3">
    <source>
        <dbReference type="Proteomes" id="UP000041254"/>
    </source>
</evidence>
<dbReference type="Proteomes" id="UP000041254">
    <property type="component" value="Unassembled WGS sequence"/>
</dbReference>
<feature type="transmembrane region" description="Helical" evidence="1">
    <location>
        <begin position="82"/>
        <end position="101"/>
    </location>
</feature>
<protein>
    <submittedName>
        <fullName evidence="2">Uncharacterized protein</fullName>
    </submittedName>
</protein>
<keyword evidence="3" id="KW-1185">Reference proteome</keyword>
<dbReference type="EMBL" id="CDMY01000182">
    <property type="protein sequence ID" value="CEL93634.1"/>
    <property type="molecule type" value="Genomic_DNA"/>
</dbReference>
<keyword evidence="1" id="KW-0472">Membrane</keyword>
<keyword evidence="1" id="KW-0812">Transmembrane</keyword>
<reference evidence="2 3" key="1">
    <citation type="submission" date="2014-11" db="EMBL/GenBank/DDBJ databases">
        <authorList>
            <person name="Zhu J."/>
            <person name="Qi W."/>
            <person name="Song R."/>
        </authorList>
    </citation>
    <scope>NUCLEOTIDE SEQUENCE [LARGE SCALE GENOMIC DNA]</scope>
</reference>
<dbReference type="InParanoid" id="A0A0G4EE69"/>
<accession>A0A0G4EE69</accession>
<evidence type="ECO:0000256" key="1">
    <source>
        <dbReference type="SAM" id="Phobius"/>
    </source>
</evidence>
<sequence length="153" mass="16152">MSFEQPDEPMTDVGLYDIDLEEATGPKAVVQEEPIVGMEAGEAGTVEAGTVEAGAPEARAVPPQTGVSKPFIAAQKLDPTHAILMFFGSILFPPVGCVAFCRYSTDPDNSPRKIWGKRALMLGSALAFIYVLVIAGVVGSVLCDDENPCGHDN</sequence>
<proteinExistence type="predicted"/>
<name>A0A0G4EE69_VITBC</name>
<gene>
    <name evidence="2" type="ORF">Vbra_4845</name>
</gene>
<dbReference type="VEuPathDB" id="CryptoDB:Vbra_4845"/>
<evidence type="ECO:0000313" key="2">
    <source>
        <dbReference type="EMBL" id="CEL93634.1"/>
    </source>
</evidence>
<feature type="transmembrane region" description="Helical" evidence="1">
    <location>
        <begin position="122"/>
        <end position="142"/>
    </location>
</feature>
<dbReference type="AlphaFoldDB" id="A0A0G4EE69"/>
<organism evidence="2 3">
    <name type="scientific">Vitrella brassicaformis (strain CCMP3155)</name>
    <dbReference type="NCBI Taxonomy" id="1169540"/>
    <lineage>
        <taxon>Eukaryota</taxon>
        <taxon>Sar</taxon>
        <taxon>Alveolata</taxon>
        <taxon>Colpodellida</taxon>
        <taxon>Vitrellaceae</taxon>
        <taxon>Vitrella</taxon>
    </lineage>
</organism>